<proteinExistence type="predicted"/>
<accession>A0ABQ4LDL0</accession>
<evidence type="ECO:0000313" key="1">
    <source>
        <dbReference type="EMBL" id="GIO54644.1"/>
    </source>
</evidence>
<keyword evidence="2" id="KW-1185">Reference proteome</keyword>
<organism evidence="1 2">
    <name type="scientific">Paenibacillus cineris</name>
    <dbReference type="NCBI Taxonomy" id="237530"/>
    <lineage>
        <taxon>Bacteria</taxon>
        <taxon>Bacillati</taxon>
        <taxon>Bacillota</taxon>
        <taxon>Bacilli</taxon>
        <taxon>Bacillales</taxon>
        <taxon>Paenibacillaceae</taxon>
        <taxon>Paenibacillus</taxon>
    </lineage>
</organism>
<name>A0ABQ4LDL0_9BACL</name>
<dbReference type="Proteomes" id="UP000676601">
    <property type="component" value="Unassembled WGS sequence"/>
</dbReference>
<dbReference type="EMBL" id="BORU01000001">
    <property type="protein sequence ID" value="GIO54644.1"/>
    <property type="molecule type" value="Genomic_DNA"/>
</dbReference>
<protein>
    <submittedName>
        <fullName evidence="1">Uncharacterized protein</fullName>
    </submittedName>
</protein>
<evidence type="ECO:0000313" key="2">
    <source>
        <dbReference type="Proteomes" id="UP000676601"/>
    </source>
</evidence>
<comment type="caution">
    <text evidence="1">The sequence shown here is derived from an EMBL/GenBank/DDBJ whole genome shotgun (WGS) entry which is preliminary data.</text>
</comment>
<sequence>MELKPSKPDQNSVRKLWDDHCFHINRRTADYFGGPFVIEVKG</sequence>
<reference evidence="1 2" key="1">
    <citation type="submission" date="2021-03" db="EMBL/GenBank/DDBJ databases">
        <title>Antimicrobial resistance genes in bacteria isolated from Japanese honey, and their potential for conferring macrolide and lincosamide resistance in the American foulbrood pathogen Paenibacillus larvae.</title>
        <authorList>
            <person name="Okamoto M."/>
            <person name="Kumagai M."/>
            <person name="Kanamori H."/>
            <person name="Takamatsu D."/>
        </authorList>
    </citation>
    <scope>NUCLEOTIDE SEQUENCE [LARGE SCALE GENOMIC DNA]</scope>
    <source>
        <strain evidence="1 2">J21TS7</strain>
    </source>
</reference>
<gene>
    <name evidence="1" type="ORF">J21TS7_29620</name>
</gene>